<dbReference type="GeneID" id="109470174"/>
<feature type="region of interest" description="Disordered" evidence="1">
    <location>
        <begin position="554"/>
        <end position="644"/>
    </location>
</feature>
<feature type="region of interest" description="Disordered" evidence="1">
    <location>
        <begin position="942"/>
        <end position="969"/>
    </location>
</feature>
<dbReference type="RefSeq" id="XP_019624572.1">
    <property type="nucleotide sequence ID" value="XM_019769013.1"/>
</dbReference>
<dbReference type="KEGG" id="bbel:109470174"/>
<feature type="compositionally biased region" description="Polar residues" evidence="1">
    <location>
        <begin position="1"/>
        <end position="14"/>
    </location>
</feature>
<feature type="compositionally biased region" description="Pro residues" evidence="1">
    <location>
        <begin position="376"/>
        <end position="388"/>
    </location>
</feature>
<name>A0A6P4Z0K3_BRABE</name>
<feature type="region of interest" description="Disordered" evidence="1">
    <location>
        <begin position="367"/>
        <end position="394"/>
    </location>
</feature>
<feature type="region of interest" description="Disordered" evidence="1">
    <location>
        <begin position="433"/>
        <end position="533"/>
    </location>
</feature>
<dbReference type="AlphaFoldDB" id="A0A6P4Z0K3"/>
<evidence type="ECO:0000313" key="3">
    <source>
        <dbReference type="Proteomes" id="UP000515135"/>
    </source>
</evidence>
<keyword evidence="2" id="KW-1133">Transmembrane helix</keyword>
<dbReference type="OrthoDB" id="10147657at2759"/>
<keyword evidence="2" id="KW-0812">Transmembrane</keyword>
<feature type="region of interest" description="Disordered" evidence="1">
    <location>
        <begin position="1"/>
        <end position="39"/>
    </location>
</feature>
<feature type="transmembrane region" description="Helical" evidence="2">
    <location>
        <begin position="61"/>
        <end position="81"/>
    </location>
</feature>
<feature type="compositionally biased region" description="Polar residues" evidence="1">
    <location>
        <begin position="721"/>
        <end position="739"/>
    </location>
</feature>
<keyword evidence="2" id="KW-0472">Membrane</keyword>
<evidence type="ECO:0000256" key="2">
    <source>
        <dbReference type="SAM" id="Phobius"/>
    </source>
</evidence>
<feature type="region of interest" description="Disordered" evidence="1">
    <location>
        <begin position="708"/>
        <end position="764"/>
    </location>
</feature>
<feature type="compositionally biased region" description="Pro residues" evidence="1">
    <location>
        <begin position="561"/>
        <end position="573"/>
    </location>
</feature>
<organism evidence="3 4">
    <name type="scientific">Branchiostoma belcheri</name>
    <name type="common">Amphioxus</name>
    <dbReference type="NCBI Taxonomy" id="7741"/>
    <lineage>
        <taxon>Eukaryota</taxon>
        <taxon>Metazoa</taxon>
        <taxon>Chordata</taxon>
        <taxon>Cephalochordata</taxon>
        <taxon>Leptocardii</taxon>
        <taxon>Amphioxiformes</taxon>
        <taxon>Branchiostomatidae</taxon>
        <taxon>Branchiostoma</taxon>
    </lineage>
</organism>
<feature type="compositionally biased region" description="Polar residues" evidence="1">
    <location>
        <begin position="586"/>
        <end position="600"/>
    </location>
</feature>
<feature type="compositionally biased region" description="Polar residues" evidence="1">
    <location>
        <begin position="434"/>
        <end position="454"/>
    </location>
</feature>
<dbReference type="Proteomes" id="UP000515135">
    <property type="component" value="Unplaced"/>
</dbReference>
<sequence length="1094" mass="118220">MASVTNNDTSTNIYETMPDSMPDPLAHRRPPDVPPPTKAANIEEKTSKREYGFIKAFRKKLGYVGLAFLACIPIVYLALAFSTGQSDHHIVPEFGNLPNRSALIWKTWVKSFLAREARPHGHIPTTTTSPFGGITTNLPYTSKKQDLDFSIMPVTVNITAMPDIQTEEPDYPTTFTATRGQNSTAMPRGTVANDRRLPSVSAPLLPAMEPTGVTTVPRATPPAELQTTRSKPPIDVTMMSTSDTSEKQHLFSQKTSATPKTQMVTATLKSGMHTEDLARTVKYNSTKGSYPKAMAQGVGTVTDYRHPRPTVPSVHHSTSSSEQSDVSPTPKSTNTTTAPISEGPARIPNFTTVAQRSGRYPPAMVQGAFTDSQQPPRVPSTAPLPPEMETPRVVTGPRALSKVTPPAELQATRSKPPTAVTMMSTTDISEKQHLFSQKTSATPKTLKVTTTPISGMNKEDPARTVKYNSTKGSYPKATAEGPGTVTDYRHPRPTVPSVHPSTSSSEQSDVPPTPKSPNTTTAPISEGPVRIPNNYTTVAQTTGRYPPAMAQGSFTYSRQPPRVPSTVPFPPEMETPRVITGPRAFSKTTPPAELQTTRSKPPTAVTMMSTTGGGTQQLDSQKSFATPKTPNATTTPISGMHTEDPARTVKYNSTKGSYPKVTGQGAIAGNYPSYKGQAVTHRQQIQSKTSTFIDPKLATQLPEITNDLGLVSDQPKGTMAPTITSERPLSTVTSHTSEQQVKRREGGKRSGSNGEGETKADSRKTIRGLMATATNNGAHDSVYATISDSAFDPLARCRPPDVQAPTKPANIKKKARKYAYRISKAFRKKLPMYVGSALLACIPVVILVLVFSTGQSHHYIVPEFGYLPNRSALIWKTWGKSFPTLEAHGQIPMTTEEPGYPTTSTANSERYFTAMVRGTVANNRRLPSVSVTLLPAMEPTGVTTGPQAFSKATPPAELQTTRSKPPAAVTMMPTTDTNEKQHLFSKKTPATPKILNATSTAPLPSEMEMPRVTTGPRAFSKATTQAELQTTRSKPPRANKMMSTTDTTATIATTRDRATYSRNRFPGFRRDIVTGRAVGPSPQTYQSPPPNPAI</sequence>
<feature type="compositionally biased region" description="Low complexity" evidence="1">
    <location>
        <begin position="495"/>
        <end position="505"/>
    </location>
</feature>
<evidence type="ECO:0000313" key="4">
    <source>
        <dbReference type="RefSeq" id="XP_019624572.1"/>
    </source>
</evidence>
<feature type="compositionally biased region" description="Low complexity" evidence="1">
    <location>
        <begin position="311"/>
        <end position="330"/>
    </location>
</feature>
<feature type="compositionally biased region" description="Polar residues" evidence="1">
    <location>
        <begin position="1021"/>
        <end position="1033"/>
    </location>
</feature>
<feature type="compositionally biased region" description="Polar residues" evidence="1">
    <location>
        <begin position="506"/>
        <end position="523"/>
    </location>
</feature>
<feature type="region of interest" description="Disordered" evidence="1">
    <location>
        <begin position="302"/>
        <end position="349"/>
    </location>
</feature>
<evidence type="ECO:0000256" key="1">
    <source>
        <dbReference type="SAM" id="MobiDB-lite"/>
    </source>
</evidence>
<feature type="compositionally biased region" description="Low complexity" evidence="1">
    <location>
        <begin position="625"/>
        <end position="636"/>
    </location>
</feature>
<reference evidence="4" key="1">
    <citation type="submission" date="2025-08" db="UniProtKB">
        <authorList>
            <consortium name="RefSeq"/>
        </authorList>
    </citation>
    <scope>IDENTIFICATION</scope>
    <source>
        <tissue evidence="4">Gonad</tissue>
    </source>
</reference>
<feature type="region of interest" description="Disordered" evidence="1">
    <location>
        <begin position="1017"/>
        <end position="1043"/>
    </location>
</feature>
<accession>A0A6P4Z0K3</accession>
<feature type="region of interest" description="Disordered" evidence="1">
    <location>
        <begin position="1066"/>
        <end position="1094"/>
    </location>
</feature>
<feature type="transmembrane region" description="Helical" evidence="2">
    <location>
        <begin position="830"/>
        <end position="851"/>
    </location>
</feature>
<feature type="region of interest" description="Disordered" evidence="1">
    <location>
        <begin position="202"/>
        <end position="235"/>
    </location>
</feature>
<gene>
    <name evidence="4" type="primary">LOC109470174</name>
</gene>
<proteinExistence type="predicted"/>
<keyword evidence="3" id="KW-1185">Reference proteome</keyword>
<protein>
    <submittedName>
        <fullName evidence="4">Mucin-2-like</fullName>
    </submittedName>
</protein>